<name>A0A1I7ZMT2_9BILA</name>
<dbReference type="AlphaFoldDB" id="A0A1I7ZMT2"/>
<dbReference type="WBParaSite" id="L893_g28110.t1">
    <property type="protein sequence ID" value="L893_g28110.t1"/>
    <property type="gene ID" value="L893_g28110"/>
</dbReference>
<reference evidence="2" key="1">
    <citation type="submission" date="2016-11" db="UniProtKB">
        <authorList>
            <consortium name="WormBaseParasite"/>
        </authorList>
    </citation>
    <scope>IDENTIFICATION</scope>
</reference>
<evidence type="ECO:0000313" key="1">
    <source>
        <dbReference type="Proteomes" id="UP000095287"/>
    </source>
</evidence>
<organism evidence="1 2">
    <name type="scientific">Steinernema glaseri</name>
    <dbReference type="NCBI Taxonomy" id="37863"/>
    <lineage>
        <taxon>Eukaryota</taxon>
        <taxon>Metazoa</taxon>
        <taxon>Ecdysozoa</taxon>
        <taxon>Nematoda</taxon>
        <taxon>Chromadorea</taxon>
        <taxon>Rhabditida</taxon>
        <taxon>Tylenchina</taxon>
        <taxon>Panagrolaimomorpha</taxon>
        <taxon>Strongyloidoidea</taxon>
        <taxon>Steinernematidae</taxon>
        <taxon>Steinernema</taxon>
    </lineage>
</organism>
<dbReference type="Proteomes" id="UP000095287">
    <property type="component" value="Unplaced"/>
</dbReference>
<accession>A0A1I7ZMT2</accession>
<sequence>MQSWAGFAAKTGHCELHVLGEHVFREQKEAKETTDVNIPEILAIRTVISQFLPLHLVMFSSDDSRRGISQRSRIFVVTISGTLNSRVNSAEVPVLFKDYILAKMRRKCLYKSDGGQSIKGGGPGGVAMPAIFCPFDL</sequence>
<proteinExistence type="predicted"/>
<evidence type="ECO:0000313" key="2">
    <source>
        <dbReference type="WBParaSite" id="L893_g28110.t1"/>
    </source>
</evidence>
<keyword evidence="1" id="KW-1185">Reference proteome</keyword>
<protein>
    <submittedName>
        <fullName evidence="2">Uncharacterized protein</fullName>
    </submittedName>
</protein>